<dbReference type="AlphaFoldDB" id="A0A816J3H9"/>
<dbReference type="EMBL" id="HG994373">
    <property type="protein sequence ID" value="CAF1752726.1"/>
    <property type="molecule type" value="Genomic_DNA"/>
</dbReference>
<protein>
    <submittedName>
        <fullName evidence="1">(rape) hypothetical protein</fullName>
    </submittedName>
</protein>
<name>A0A816J3H9_BRANA</name>
<dbReference type="Proteomes" id="UP001295469">
    <property type="component" value="Chromosome C09"/>
</dbReference>
<accession>A0A816J3H9</accession>
<sequence length="37" mass="4726">MKDYTNSKKFLFKFEKMRFFIIPFEKNIYIYKPVNKK</sequence>
<organism evidence="1">
    <name type="scientific">Brassica napus</name>
    <name type="common">Rape</name>
    <dbReference type="NCBI Taxonomy" id="3708"/>
    <lineage>
        <taxon>Eukaryota</taxon>
        <taxon>Viridiplantae</taxon>
        <taxon>Streptophyta</taxon>
        <taxon>Embryophyta</taxon>
        <taxon>Tracheophyta</taxon>
        <taxon>Spermatophyta</taxon>
        <taxon>Magnoliopsida</taxon>
        <taxon>eudicotyledons</taxon>
        <taxon>Gunneridae</taxon>
        <taxon>Pentapetalae</taxon>
        <taxon>rosids</taxon>
        <taxon>malvids</taxon>
        <taxon>Brassicales</taxon>
        <taxon>Brassicaceae</taxon>
        <taxon>Brassiceae</taxon>
        <taxon>Brassica</taxon>
    </lineage>
</organism>
<evidence type="ECO:0000313" key="1">
    <source>
        <dbReference type="EMBL" id="CAF1752726.1"/>
    </source>
</evidence>
<gene>
    <name evidence="1" type="ORF">DARMORV10_C09P40400.1</name>
</gene>
<reference evidence="1" key="1">
    <citation type="submission" date="2021-01" db="EMBL/GenBank/DDBJ databases">
        <authorList>
            <consortium name="Genoscope - CEA"/>
            <person name="William W."/>
        </authorList>
    </citation>
    <scope>NUCLEOTIDE SEQUENCE</scope>
</reference>
<proteinExistence type="predicted"/>